<gene>
    <name evidence="1" type="ORF">CIT26_14940</name>
</gene>
<organism evidence="1 2">
    <name type="scientific">Mesorhizobium temperatum</name>
    <dbReference type="NCBI Taxonomy" id="241416"/>
    <lineage>
        <taxon>Bacteria</taxon>
        <taxon>Pseudomonadati</taxon>
        <taxon>Pseudomonadota</taxon>
        <taxon>Alphaproteobacteria</taxon>
        <taxon>Hyphomicrobiales</taxon>
        <taxon>Phyllobacteriaceae</taxon>
        <taxon>Mesorhizobium</taxon>
    </lineage>
</organism>
<sequence>MVAHLPLAQKQDARSPFAIADGVQLGVQPAFGATDTAGNIPFLKRLAAVRWAFQMDGIDHDALWLRPFAARAAKMRSNTPIWLQRR</sequence>
<evidence type="ECO:0000313" key="2">
    <source>
        <dbReference type="Proteomes" id="UP000216442"/>
    </source>
</evidence>
<dbReference type="AlphaFoldDB" id="A0A271LLB6"/>
<dbReference type="EMBL" id="NPKJ01000045">
    <property type="protein sequence ID" value="PAQ08899.1"/>
    <property type="molecule type" value="Genomic_DNA"/>
</dbReference>
<proteinExistence type="predicted"/>
<protein>
    <submittedName>
        <fullName evidence="1">Uncharacterized protein</fullName>
    </submittedName>
</protein>
<comment type="caution">
    <text evidence="1">The sequence shown here is derived from an EMBL/GenBank/DDBJ whole genome shotgun (WGS) entry which is preliminary data.</text>
</comment>
<name>A0A271LLB6_9HYPH</name>
<reference evidence="1 2" key="1">
    <citation type="submission" date="2017-08" db="EMBL/GenBank/DDBJ databases">
        <title>Mesorhizobium wenxinae sp. nov., a novel rhizobial species isolated from root nodules of chickpea (Cicer arietinum L.).</title>
        <authorList>
            <person name="Zhang J."/>
        </authorList>
    </citation>
    <scope>NUCLEOTIDE SEQUENCE [LARGE SCALE GENOMIC DNA]</scope>
    <source>
        <strain evidence="1 2">SDW018</strain>
    </source>
</reference>
<keyword evidence="2" id="KW-1185">Reference proteome</keyword>
<evidence type="ECO:0000313" key="1">
    <source>
        <dbReference type="EMBL" id="PAQ08899.1"/>
    </source>
</evidence>
<accession>A0A271LLB6</accession>
<dbReference type="Proteomes" id="UP000216442">
    <property type="component" value="Unassembled WGS sequence"/>
</dbReference>